<sequence length="103" mass="12012">MGKGERSLHMKVQFLLRKSDIGEMARIKRLQHTVAITMKASLDLTPHTVSFSLSSPYFCCIFLFRCSYVDTFFLCLKFSGMTNNHRKIIKYYKKIPKGEKIKL</sequence>
<name>A0AAQ3NB11_VIGMU</name>
<gene>
    <name evidence="1" type="ORF">V8G54_019960</name>
</gene>
<organism evidence="1 2">
    <name type="scientific">Vigna mungo</name>
    <name type="common">Black gram</name>
    <name type="synonym">Phaseolus mungo</name>
    <dbReference type="NCBI Taxonomy" id="3915"/>
    <lineage>
        <taxon>Eukaryota</taxon>
        <taxon>Viridiplantae</taxon>
        <taxon>Streptophyta</taxon>
        <taxon>Embryophyta</taxon>
        <taxon>Tracheophyta</taxon>
        <taxon>Spermatophyta</taxon>
        <taxon>Magnoliopsida</taxon>
        <taxon>eudicotyledons</taxon>
        <taxon>Gunneridae</taxon>
        <taxon>Pentapetalae</taxon>
        <taxon>rosids</taxon>
        <taxon>fabids</taxon>
        <taxon>Fabales</taxon>
        <taxon>Fabaceae</taxon>
        <taxon>Papilionoideae</taxon>
        <taxon>50 kb inversion clade</taxon>
        <taxon>NPAAA clade</taxon>
        <taxon>indigoferoid/millettioid clade</taxon>
        <taxon>Phaseoleae</taxon>
        <taxon>Vigna</taxon>
    </lineage>
</organism>
<evidence type="ECO:0000313" key="2">
    <source>
        <dbReference type="Proteomes" id="UP001374535"/>
    </source>
</evidence>
<proteinExistence type="predicted"/>
<protein>
    <submittedName>
        <fullName evidence="1">Uncharacterized protein</fullName>
    </submittedName>
</protein>
<accession>A0AAQ3NB11</accession>
<dbReference type="EMBL" id="CP144695">
    <property type="protein sequence ID" value="WVZ06614.1"/>
    <property type="molecule type" value="Genomic_DNA"/>
</dbReference>
<dbReference type="Proteomes" id="UP001374535">
    <property type="component" value="Chromosome 6"/>
</dbReference>
<dbReference type="AlphaFoldDB" id="A0AAQ3NB11"/>
<keyword evidence="2" id="KW-1185">Reference proteome</keyword>
<reference evidence="1 2" key="1">
    <citation type="journal article" date="2023" name="Life. Sci Alliance">
        <title>Evolutionary insights into 3D genome organization and epigenetic landscape of Vigna mungo.</title>
        <authorList>
            <person name="Junaid A."/>
            <person name="Singh B."/>
            <person name="Bhatia S."/>
        </authorList>
    </citation>
    <scope>NUCLEOTIDE SEQUENCE [LARGE SCALE GENOMIC DNA]</scope>
    <source>
        <strain evidence="1">Urdbean</strain>
    </source>
</reference>
<evidence type="ECO:0000313" key="1">
    <source>
        <dbReference type="EMBL" id="WVZ06614.1"/>
    </source>
</evidence>